<dbReference type="EMBL" id="OZ034815">
    <property type="protein sequence ID" value="CAL1370751.1"/>
    <property type="molecule type" value="Genomic_DNA"/>
</dbReference>
<gene>
    <name evidence="1" type="ORF">LTRI10_LOCUS12855</name>
</gene>
<evidence type="ECO:0000313" key="1">
    <source>
        <dbReference type="EMBL" id="CAL1370751.1"/>
    </source>
</evidence>
<protein>
    <submittedName>
        <fullName evidence="1">Uncharacterized protein</fullName>
    </submittedName>
</protein>
<sequence length="122" mass="13970">MENSMGVGLMAAFAVSGSVALISTQLHKRLISNFMDKIEVELGGRRRRIHHHKHKHHHKQGKKVRFAEEVMEFSPVSGNYEDSDDYDDDGDLLGAMPVNRQMLYKGIMDERTLKEYHISTCI</sequence>
<dbReference type="PANTHER" id="PTHR33564">
    <property type="entry name" value="TRANSMEMBRANE PROTEIN"/>
    <property type="match status" value="1"/>
</dbReference>
<dbReference type="Proteomes" id="UP001497516">
    <property type="component" value="Chromosome 2"/>
</dbReference>
<name>A0AAV2DAQ1_9ROSI</name>
<reference evidence="1 2" key="1">
    <citation type="submission" date="2024-04" db="EMBL/GenBank/DDBJ databases">
        <authorList>
            <person name="Fracassetti M."/>
        </authorList>
    </citation>
    <scope>NUCLEOTIDE SEQUENCE [LARGE SCALE GENOMIC DNA]</scope>
</reference>
<dbReference type="AlphaFoldDB" id="A0AAV2DAQ1"/>
<keyword evidence="2" id="KW-1185">Reference proteome</keyword>
<dbReference type="PANTHER" id="PTHR33564:SF8">
    <property type="entry name" value="TRANSMEMBRANE PROTEIN"/>
    <property type="match status" value="1"/>
</dbReference>
<organism evidence="1 2">
    <name type="scientific">Linum trigynum</name>
    <dbReference type="NCBI Taxonomy" id="586398"/>
    <lineage>
        <taxon>Eukaryota</taxon>
        <taxon>Viridiplantae</taxon>
        <taxon>Streptophyta</taxon>
        <taxon>Embryophyta</taxon>
        <taxon>Tracheophyta</taxon>
        <taxon>Spermatophyta</taxon>
        <taxon>Magnoliopsida</taxon>
        <taxon>eudicotyledons</taxon>
        <taxon>Gunneridae</taxon>
        <taxon>Pentapetalae</taxon>
        <taxon>rosids</taxon>
        <taxon>fabids</taxon>
        <taxon>Malpighiales</taxon>
        <taxon>Linaceae</taxon>
        <taxon>Linum</taxon>
    </lineage>
</organism>
<proteinExistence type="predicted"/>
<evidence type="ECO:0000313" key="2">
    <source>
        <dbReference type="Proteomes" id="UP001497516"/>
    </source>
</evidence>
<accession>A0AAV2DAQ1</accession>